<sequence>MQKSLDSIYFLCTDEAASYCHGSIIDGRFEGFIQTQTGRYYVEPIERYSKGEDFIANYLKAVNDIYLFVDFEGIRFINFRVKALTIDSEEDNLNPMHARFIGVEKLLILHSEHNWNEYCLSYLLTARDFGKTLGIAWVGSPGNYGGICSRYGPSDKSAFEVTLNTGLITLQRFAYYLPLRLVHIVLAHELGHSLGSLHDLGEECIPPESSSLQGKGGNFLMFPHASDGRQYNNNRFSPCSIRSISKLLKAKKDECFSENDSPICGNRIVEEGEQCDVGENRDDPCCFGAGHMQGASCRLKPGKRCSPTQGPCCSHECVLKARHRQCRKETECASDSYCDGVSATCPDSPPKANHTPCLKGKRLCLDGQCSESLCVKHGLEECNCGTVFMQEKCYLCCSTPGDPGTCASTSSVLLAEYFNRSLLTLPPGAPCRNKQGYCDVFSVCRLVDDDGPIAKLKNAIFDPEDFEGVAEWMKTHWWAILLAILTLGGMMASTVFILGRTLDSKQGKVGFIHWVSGSILC</sequence>
<dbReference type="FunFam" id="4.10.70.10:FF:000003">
    <property type="entry name" value="Disintegrin and metalloproteinase domain-containing protein 17"/>
    <property type="match status" value="1"/>
</dbReference>
<reference evidence="10" key="3">
    <citation type="journal article" date="2014" name="Nature">
        <title>Elephant shark genome provides unique insights into gnathostome evolution.</title>
        <authorList>
            <consortium name="International Elephant Shark Genome Sequencing Consortium"/>
            <person name="Venkatesh B."/>
            <person name="Lee A.P."/>
            <person name="Ravi V."/>
            <person name="Maurya A.K."/>
            <person name="Lian M.M."/>
            <person name="Swann J.B."/>
            <person name="Ohta Y."/>
            <person name="Flajnik M.F."/>
            <person name="Sutoh Y."/>
            <person name="Kasahara M."/>
            <person name="Hoon S."/>
            <person name="Gangu V."/>
            <person name="Roy S.W."/>
            <person name="Irimia M."/>
            <person name="Korzh V."/>
            <person name="Kondrychyn I."/>
            <person name="Lim Z.W."/>
            <person name="Tay B.H."/>
            <person name="Tohari S."/>
            <person name="Kong K.W."/>
            <person name="Ho S."/>
            <person name="Lorente-Galdos B."/>
            <person name="Quilez J."/>
            <person name="Marques-Bonet T."/>
            <person name="Raney B.J."/>
            <person name="Ingham P.W."/>
            <person name="Tay A."/>
            <person name="Hillier L.W."/>
            <person name="Minx P."/>
            <person name="Boehm T."/>
            <person name="Wilson R.K."/>
            <person name="Brenner S."/>
            <person name="Warren W.C."/>
        </authorList>
    </citation>
    <scope>NUCLEOTIDE SEQUENCE [LARGE SCALE GENOMIC DNA]</scope>
</reference>
<reference evidence="10" key="1">
    <citation type="journal article" date="2006" name="Science">
        <title>Ancient noncoding elements conserved in the human genome.</title>
        <authorList>
            <person name="Venkatesh B."/>
            <person name="Kirkness E.F."/>
            <person name="Loh Y.H."/>
            <person name="Halpern A.L."/>
            <person name="Lee A.P."/>
            <person name="Johnson J."/>
            <person name="Dandona N."/>
            <person name="Viswanathan L.D."/>
            <person name="Tay A."/>
            <person name="Venter J.C."/>
            <person name="Strausberg R.L."/>
            <person name="Brenner S."/>
        </authorList>
    </citation>
    <scope>NUCLEOTIDE SEQUENCE [LARGE SCALE GENOMIC DNA]</scope>
</reference>
<dbReference type="Gene3D" id="3.40.390.10">
    <property type="entry name" value="Collagenase (Catalytic Domain)"/>
    <property type="match status" value="1"/>
</dbReference>
<reference evidence="9" key="4">
    <citation type="submission" date="2025-08" db="UniProtKB">
        <authorList>
            <consortium name="Ensembl"/>
        </authorList>
    </citation>
    <scope>IDENTIFICATION</scope>
</reference>
<dbReference type="InterPro" id="IPR036436">
    <property type="entry name" value="Disintegrin_dom_sf"/>
</dbReference>
<evidence type="ECO:0000256" key="2">
    <source>
        <dbReference type="ARBA" id="ARBA00012332"/>
    </source>
</evidence>
<feature type="binding site" evidence="5">
    <location>
        <position position="192"/>
    </location>
    <ligand>
        <name>Zn(2+)</name>
        <dbReference type="ChEBI" id="CHEBI:29105"/>
        <note>catalytic</note>
    </ligand>
</feature>
<evidence type="ECO:0000259" key="7">
    <source>
        <dbReference type="PROSITE" id="PS50214"/>
    </source>
</evidence>
<evidence type="ECO:0000256" key="6">
    <source>
        <dbReference type="SAM" id="Phobius"/>
    </source>
</evidence>
<evidence type="ECO:0000256" key="1">
    <source>
        <dbReference type="ARBA" id="ARBA00001809"/>
    </source>
</evidence>
<proteinExistence type="predicted"/>
<dbReference type="Ensembl" id="ENSCMIT00000044573.1">
    <property type="protein sequence ID" value="ENSCMIP00000043944.1"/>
    <property type="gene ID" value="ENSCMIG00000018208.1"/>
</dbReference>
<evidence type="ECO:0000313" key="9">
    <source>
        <dbReference type="Ensembl" id="ENSCMIP00000043944.1"/>
    </source>
</evidence>
<dbReference type="GO" id="GO:0006509">
    <property type="term" value="P:membrane protein ectodomain proteolysis"/>
    <property type="evidence" value="ECO:0007669"/>
    <property type="project" value="TreeGrafter"/>
</dbReference>
<dbReference type="PANTHER" id="PTHR45702">
    <property type="entry name" value="ADAM10/ADAM17 METALLOPEPTIDASE FAMILY MEMBER"/>
    <property type="match status" value="1"/>
</dbReference>
<dbReference type="PANTHER" id="PTHR45702:SF1">
    <property type="entry name" value="DISINTEGRIN AND METALLOPROTEINASE DOMAIN-CONTAINING PROTEIN 10 ISOFORM X1"/>
    <property type="match status" value="1"/>
</dbReference>
<keyword evidence="6" id="KW-0472">Membrane</keyword>
<keyword evidence="4" id="KW-1015">Disulfide bond</keyword>
<dbReference type="InterPro" id="IPR049038">
    <property type="entry name" value="ADAM10_Cys-rich"/>
</dbReference>
<keyword evidence="10" id="KW-1185">Reference proteome</keyword>
<feature type="domain" description="Disintegrin" evidence="7">
    <location>
        <begin position="261"/>
        <end position="353"/>
    </location>
</feature>
<evidence type="ECO:0000256" key="4">
    <source>
        <dbReference type="ARBA" id="ARBA00023157"/>
    </source>
</evidence>
<dbReference type="Pfam" id="PF00200">
    <property type="entry name" value="Disintegrin"/>
    <property type="match status" value="1"/>
</dbReference>
<reference evidence="10" key="2">
    <citation type="journal article" date="2007" name="PLoS Biol.">
        <title>Survey sequencing and comparative analysis of the elephant shark (Callorhinchus milii) genome.</title>
        <authorList>
            <person name="Venkatesh B."/>
            <person name="Kirkness E.F."/>
            <person name="Loh Y.H."/>
            <person name="Halpern A.L."/>
            <person name="Lee A.P."/>
            <person name="Johnson J."/>
            <person name="Dandona N."/>
            <person name="Viswanathan L.D."/>
            <person name="Tay A."/>
            <person name="Venter J.C."/>
            <person name="Strausberg R.L."/>
            <person name="Brenner S."/>
        </authorList>
    </citation>
    <scope>NUCLEOTIDE SEQUENCE [LARGE SCALE GENOMIC DNA]</scope>
</reference>
<keyword evidence="5" id="KW-0862">Zinc</keyword>
<accession>A0A4W3JKH4</accession>
<dbReference type="Proteomes" id="UP000314986">
    <property type="component" value="Unassembled WGS sequence"/>
</dbReference>
<keyword evidence="5" id="KW-0479">Metal-binding</keyword>
<dbReference type="Pfam" id="PF21299">
    <property type="entry name" value="ADAM10_Cys-rich"/>
    <property type="match status" value="1"/>
</dbReference>
<dbReference type="GO" id="GO:0005886">
    <property type="term" value="C:plasma membrane"/>
    <property type="evidence" value="ECO:0007669"/>
    <property type="project" value="TreeGrafter"/>
</dbReference>
<evidence type="ECO:0000256" key="3">
    <source>
        <dbReference type="ARBA" id="ARBA00022685"/>
    </source>
</evidence>
<dbReference type="SUPFAM" id="SSF55486">
    <property type="entry name" value="Metalloproteases ('zincins'), catalytic domain"/>
    <property type="match status" value="1"/>
</dbReference>
<comment type="catalytic activity">
    <reaction evidence="1">
        <text>Endopeptidase of broad specificity.</text>
        <dbReference type="EC" id="3.4.24.81"/>
    </reaction>
</comment>
<dbReference type="Gene3D" id="4.10.70.10">
    <property type="entry name" value="Disintegrin domain"/>
    <property type="match status" value="1"/>
</dbReference>
<reference evidence="9" key="5">
    <citation type="submission" date="2025-09" db="UniProtKB">
        <authorList>
            <consortium name="Ensembl"/>
        </authorList>
    </citation>
    <scope>IDENTIFICATION</scope>
</reference>
<dbReference type="GO" id="GO:0004222">
    <property type="term" value="F:metalloendopeptidase activity"/>
    <property type="evidence" value="ECO:0007669"/>
    <property type="project" value="InterPro"/>
</dbReference>
<dbReference type="AlphaFoldDB" id="A0A4W3JKH4"/>
<dbReference type="STRING" id="7868.ENSCMIP00000043944"/>
<evidence type="ECO:0000313" key="10">
    <source>
        <dbReference type="Proteomes" id="UP000314986"/>
    </source>
</evidence>
<dbReference type="SUPFAM" id="SSF57552">
    <property type="entry name" value="Blood coagulation inhibitor (disintegrin)"/>
    <property type="match status" value="1"/>
</dbReference>
<protein>
    <recommendedName>
        <fullName evidence="2">ADAM10 endopeptidase</fullName>
        <ecNumber evidence="2">3.4.24.81</ecNumber>
    </recommendedName>
</protein>
<feature type="binding site" evidence="5">
    <location>
        <position position="188"/>
    </location>
    <ligand>
        <name>Zn(2+)</name>
        <dbReference type="ChEBI" id="CHEBI:29105"/>
        <note>catalytic</note>
    </ligand>
</feature>
<dbReference type="InterPro" id="IPR001762">
    <property type="entry name" value="Disintegrin_dom"/>
</dbReference>
<feature type="active site" evidence="5">
    <location>
        <position position="189"/>
    </location>
</feature>
<dbReference type="GO" id="GO:0007219">
    <property type="term" value="P:Notch signaling pathway"/>
    <property type="evidence" value="ECO:0007669"/>
    <property type="project" value="TreeGrafter"/>
</dbReference>
<keyword evidence="6" id="KW-0812">Transmembrane</keyword>
<dbReference type="PROSITE" id="PS50214">
    <property type="entry name" value="DISINTEGRIN_2"/>
    <property type="match status" value="1"/>
</dbReference>
<keyword evidence="3" id="KW-0165">Cleavage on pair of basic residues</keyword>
<dbReference type="InParanoid" id="A0A4W3JKH4"/>
<dbReference type="Pfam" id="PF13574">
    <property type="entry name" value="Reprolysin_2"/>
    <property type="match status" value="1"/>
</dbReference>
<dbReference type="InterPro" id="IPR001590">
    <property type="entry name" value="Peptidase_M12B"/>
</dbReference>
<dbReference type="PROSITE" id="PS50215">
    <property type="entry name" value="ADAM_MEPRO"/>
    <property type="match status" value="1"/>
</dbReference>
<feature type="domain" description="Peptidase M12B" evidence="8">
    <location>
        <begin position="55"/>
        <end position="260"/>
    </location>
</feature>
<organism evidence="9 10">
    <name type="scientific">Callorhinchus milii</name>
    <name type="common">Ghost shark</name>
    <dbReference type="NCBI Taxonomy" id="7868"/>
    <lineage>
        <taxon>Eukaryota</taxon>
        <taxon>Metazoa</taxon>
        <taxon>Chordata</taxon>
        <taxon>Craniata</taxon>
        <taxon>Vertebrata</taxon>
        <taxon>Chondrichthyes</taxon>
        <taxon>Holocephali</taxon>
        <taxon>Chimaeriformes</taxon>
        <taxon>Callorhinchidae</taxon>
        <taxon>Callorhinchus</taxon>
    </lineage>
</organism>
<dbReference type="InterPro" id="IPR024079">
    <property type="entry name" value="MetalloPept_cat_dom_sf"/>
</dbReference>
<feature type="binding site" evidence="5">
    <location>
        <position position="198"/>
    </location>
    <ligand>
        <name>Zn(2+)</name>
        <dbReference type="ChEBI" id="CHEBI:29105"/>
        <note>catalytic</note>
    </ligand>
</feature>
<feature type="transmembrane region" description="Helical" evidence="6">
    <location>
        <begin position="477"/>
        <end position="498"/>
    </location>
</feature>
<comment type="caution">
    <text evidence="5">Lacks conserved residue(s) required for the propagation of feature annotation.</text>
</comment>
<dbReference type="GeneTree" id="ENSGT00940000165061"/>
<dbReference type="OMA" id="LITIQNY"/>
<name>A0A4W3JKH4_CALMI</name>
<keyword evidence="6" id="KW-1133">Transmembrane helix</keyword>
<evidence type="ECO:0000259" key="8">
    <source>
        <dbReference type="PROSITE" id="PS50215"/>
    </source>
</evidence>
<dbReference type="GO" id="GO:0046872">
    <property type="term" value="F:metal ion binding"/>
    <property type="evidence" value="ECO:0007669"/>
    <property type="project" value="UniProtKB-KW"/>
</dbReference>
<dbReference type="SMART" id="SM00050">
    <property type="entry name" value="DISIN"/>
    <property type="match status" value="1"/>
</dbReference>
<dbReference type="EC" id="3.4.24.81" evidence="2"/>
<evidence type="ECO:0000256" key="5">
    <source>
        <dbReference type="PROSITE-ProRule" id="PRU00276"/>
    </source>
</evidence>
<dbReference type="InterPro" id="IPR051489">
    <property type="entry name" value="ADAM_Metalloproteinase"/>
</dbReference>